<proteinExistence type="inferred from homology"/>
<keyword evidence="13" id="KW-1185">Reference proteome</keyword>
<dbReference type="SMART" id="SM00304">
    <property type="entry name" value="HAMP"/>
    <property type="match status" value="1"/>
</dbReference>
<evidence type="ECO:0000259" key="11">
    <source>
        <dbReference type="PROSITE" id="PS50885"/>
    </source>
</evidence>
<gene>
    <name evidence="12" type="ORF">GCM10007852_08080</name>
</gene>
<dbReference type="AlphaFoldDB" id="A0AA37SXB5"/>
<dbReference type="EMBL" id="BSOT01000005">
    <property type="protein sequence ID" value="GLR69900.1"/>
    <property type="molecule type" value="Genomic_DNA"/>
</dbReference>
<dbReference type="PANTHER" id="PTHR32089:SF112">
    <property type="entry name" value="LYSOZYME-LIKE PROTEIN-RELATED"/>
    <property type="match status" value="1"/>
</dbReference>
<dbReference type="PROSITE" id="PS50885">
    <property type="entry name" value="HAMP"/>
    <property type="match status" value="1"/>
</dbReference>
<evidence type="ECO:0000256" key="8">
    <source>
        <dbReference type="PROSITE-ProRule" id="PRU00284"/>
    </source>
</evidence>
<dbReference type="PANTHER" id="PTHR32089">
    <property type="entry name" value="METHYL-ACCEPTING CHEMOTAXIS PROTEIN MCPB"/>
    <property type="match status" value="1"/>
</dbReference>
<dbReference type="CDD" id="cd11386">
    <property type="entry name" value="MCP_signal"/>
    <property type="match status" value="1"/>
</dbReference>
<keyword evidence="6 8" id="KW-0807">Transducer</keyword>
<evidence type="ECO:0000256" key="4">
    <source>
        <dbReference type="ARBA" id="ARBA00022989"/>
    </source>
</evidence>
<dbReference type="InterPro" id="IPR033480">
    <property type="entry name" value="sCache_2"/>
</dbReference>
<dbReference type="Pfam" id="PF00015">
    <property type="entry name" value="MCPsignal"/>
    <property type="match status" value="1"/>
</dbReference>
<organism evidence="12 13">
    <name type="scientific">Agaribacter marinus</name>
    <dbReference type="NCBI Taxonomy" id="1431249"/>
    <lineage>
        <taxon>Bacteria</taxon>
        <taxon>Pseudomonadati</taxon>
        <taxon>Pseudomonadota</taxon>
        <taxon>Gammaproteobacteria</taxon>
        <taxon>Alteromonadales</taxon>
        <taxon>Alteromonadaceae</taxon>
        <taxon>Agaribacter</taxon>
    </lineage>
</organism>
<dbReference type="SUPFAM" id="SSF58104">
    <property type="entry name" value="Methyl-accepting chemotaxis protein (MCP) signaling domain"/>
    <property type="match status" value="1"/>
</dbReference>
<dbReference type="Gene3D" id="1.10.287.950">
    <property type="entry name" value="Methyl-accepting chemotaxis protein"/>
    <property type="match status" value="1"/>
</dbReference>
<evidence type="ECO:0000256" key="1">
    <source>
        <dbReference type="ARBA" id="ARBA00004651"/>
    </source>
</evidence>
<evidence type="ECO:0000313" key="13">
    <source>
        <dbReference type="Proteomes" id="UP001156601"/>
    </source>
</evidence>
<feature type="domain" description="Methyl-accepting transducer" evidence="10">
    <location>
        <begin position="274"/>
        <end position="510"/>
    </location>
</feature>
<evidence type="ECO:0000259" key="10">
    <source>
        <dbReference type="PROSITE" id="PS50111"/>
    </source>
</evidence>
<name>A0AA37SXB5_9ALTE</name>
<evidence type="ECO:0000256" key="2">
    <source>
        <dbReference type="ARBA" id="ARBA00022475"/>
    </source>
</evidence>
<dbReference type="InterPro" id="IPR003660">
    <property type="entry name" value="HAMP_dom"/>
</dbReference>
<feature type="transmembrane region" description="Helical" evidence="9">
    <location>
        <begin position="12"/>
        <end position="34"/>
    </location>
</feature>
<dbReference type="GO" id="GO:0006935">
    <property type="term" value="P:chemotaxis"/>
    <property type="evidence" value="ECO:0007669"/>
    <property type="project" value="InterPro"/>
</dbReference>
<dbReference type="Gene3D" id="3.30.450.20">
    <property type="entry name" value="PAS domain"/>
    <property type="match status" value="1"/>
</dbReference>
<dbReference type="GO" id="GO:0004888">
    <property type="term" value="F:transmembrane signaling receptor activity"/>
    <property type="evidence" value="ECO:0007669"/>
    <property type="project" value="InterPro"/>
</dbReference>
<dbReference type="PRINTS" id="PR00260">
    <property type="entry name" value="CHEMTRNSDUCR"/>
</dbReference>
<evidence type="ECO:0000256" key="6">
    <source>
        <dbReference type="ARBA" id="ARBA00023224"/>
    </source>
</evidence>
<evidence type="ECO:0000256" key="3">
    <source>
        <dbReference type="ARBA" id="ARBA00022692"/>
    </source>
</evidence>
<comment type="similarity">
    <text evidence="7">Belongs to the methyl-accepting chemotaxis (MCP) protein family.</text>
</comment>
<dbReference type="PROSITE" id="PS50111">
    <property type="entry name" value="CHEMOTAXIS_TRANSDUC_2"/>
    <property type="match status" value="1"/>
</dbReference>
<dbReference type="SMART" id="SM00283">
    <property type="entry name" value="MA"/>
    <property type="match status" value="1"/>
</dbReference>
<dbReference type="InterPro" id="IPR004090">
    <property type="entry name" value="Chemotax_Me-accpt_rcpt"/>
</dbReference>
<evidence type="ECO:0000313" key="12">
    <source>
        <dbReference type="EMBL" id="GLR69900.1"/>
    </source>
</evidence>
<dbReference type="GO" id="GO:0005886">
    <property type="term" value="C:plasma membrane"/>
    <property type="evidence" value="ECO:0007669"/>
    <property type="project" value="UniProtKB-SubCell"/>
</dbReference>
<comment type="caution">
    <text evidence="12">The sequence shown here is derived from an EMBL/GenBank/DDBJ whole genome shotgun (WGS) entry which is preliminary data.</text>
</comment>
<keyword evidence="3 9" id="KW-0812">Transmembrane</keyword>
<dbReference type="FunFam" id="1.10.287.950:FF:000001">
    <property type="entry name" value="Methyl-accepting chemotaxis sensory transducer"/>
    <property type="match status" value="1"/>
</dbReference>
<feature type="domain" description="HAMP" evidence="11">
    <location>
        <begin position="215"/>
        <end position="269"/>
    </location>
</feature>
<dbReference type="CDD" id="cd06225">
    <property type="entry name" value="HAMP"/>
    <property type="match status" value="1"/>
</dbReference>
<evidence type="ECO:0000256" key="7">
    <source>
        <dbReference type="ARBA" id="ARBA00029447"/>
    </source>
</evidence>
<accession>A0AA37SXB5</accession>
<feature type="transmembrane region" description="Helical" evidence="9">
    <location>
        <begin position="194"/>
        <end position="214"/>
    </location>
</feature>
<comment type="subcellular location">
    <subcellularLocation>
        <location evidence="1">Cell membrane</location>
        <topology evidence="1">Multi-pass membrane protein</topology>
    </subcellularLocation>
</comment>
<dbReference type="Proteomes" id="UP001156601">
    <property type="component" value="Unassembled WGS sequence"/>
</dbReference>
<reference evidence="12" key="1">
    <citation type="journal article" date="2014" name="Int. J. Syst. Evol. Microbiol.">
        <title>Complete genome sequence of Corynebacterium casei LMG S-19264T (=DSM 44701T), isolated from a smear-ripened cheese.</title>
        <authorList>
            <consortium name="US DOE Joint Genome Institute (JGI-PGF)"/>
            <person name="Walter F."/>
            <person name="Albersmeier A."/>
            <person name="Kalinowski J."/>
            <person name="Ruckert C."/>
        </authorList>
    </citation>
    <scope>NUCLEOTIDE SEQUENCE</scope>
    <source>
        <strain evidence="12">NBRC 110023</strain>
    </source>
</reference>
<keyword evidence="4 9" id="KW-1133">Transmembrane helix</keyword>
<reference evidence="12" key="2">
    <citation type="submission" date="2023-01" db="EMBL/GenBank/DDBJ databases">
        <title>Draft genome sequence of Agaribacter marinus strain NBRC 110023.</title>
        <authorList>
            <person name="Sun Q."/>
            <person name="Mori K."/>
        </authorList>
    </citation>
    <scope>NUCLEOTIDE SEQUENCE</scope>
    <source>
        <strain evidence="12">NBRC 110023</strain>
    </source>
</reference>
<dbReference type="GO" id="GO:0007165">
    <property type="term" value="P:signal transduction"/>
    <property type="evidence" value="ECO:0007669"/>
    <property type="project" value="UniProtKB-KW"/>
</dbReference>
<dbReference type="RefSeq" id="WP_284216207.1">
    <property type="nucleotide sequence ID" value="NZ_BSOT01000005.1"/>
</dbReference>
<dbReference type="SMART" id="SM01049">
    <property type="entry name" value="Cache_2"/>
    <property type="match status" value="1"/>
</dbReference>
<dbReference type="Pfam" id="PF00672">
    <property type="entry name" value="HAMP"/>
    <property type="match status" value="1"/>
</dbReference>
<sequence length="546" mass="59681">MTQLMQKFKIATRVWAILVLSIVAMGALAILSFFTIRESLKDARTLSISFVLQSAHSVITYYHDLEKQNKLSREEAQSQASIALEKMRFDGGNYVYIITNDGDMLVNATFPRDKLGANFWALEDINGVRIIQELVEGVESKEQVEVLYSWPRVKGDEPTEKLGIARKFSDWQWVIGSGIYVDDLNAASFDKLKVLILEFLIIVAILIGVAVLVINSIKRPLERTTLAMKELATGDADLTKKIAVSGNDELSELANAFNAFSAQIGEIIKQTNCVVKQLIASSENLKETSKQTYSSIDTQSSETLGLATAMNEMVFTSQEVARHTEETAEATNEAELLTKQSHSVVDEIVLNISALAQEVDEISETIGKVVTSSNEIDTVLEVIKSIAEQTNLLALNAAIEAARAGEAGRGFAVVADEVRQLAKKTQDSTEEIYNIIKNLQTGSNEASQAMRRGVDKARKTTDSSGRADEALKAMNSSIIRIRGMSVQIATAAEEQSSTAEGVNKSTITINDATVIFKEAIAGIEETANSISSSTCDLNELICRFKV</sequence>
<dbReference type="InterPro" id="IPR004089">
    <property type="entry name" value="MCPsignal_dom"/>
</dbReference>
<keyword evidence="5 9" id="KW-0472">Membrane</keyword>
<evidence type="ECO:0000256" key="5">
    <source>
        <dbReference type="ARBA" id="ARBA00023136"/>
    </source>
</evidence>
<protein>
    <submittedName>
        <fullName evidence="12">Methyl-accepting chemotaxis protein</fullName>
    </submittedName>
</protein>
<evidence type="ECO:0000256" key="9">
    <source>
        <dbReference type="SAM" id="Phobius"/>
    </source>
</evidence>
<keyword evidence="2" id="KW-1003">Cell membrane</keyword>
<dbReference type="Pfam" id="PF17200">
    <property type="entry name" value="sCache_2"/>
    <property type="match status" value="1"/>
</dbReference>